<evidence type="ECO:0000256" key="1">
    <source>
        <dbReference type="ARBA" id="ARBA00022448"/>
    </source>
</evidence>
<dbReference type="Gene3D" id="3.30.70.20">
    <property type="match status" value="1"/>
</dbReference>
<evidence type="ECO:0000313" key="9">
    <source>
        <dbReference type="EMBL" id="TMQ53058.1"/>
    </source>
</evidence>
<dbReference type="PROSITE" id="PS51379">
    <property type="entry name" value="4FE4S_FER_2"/>
    <property type="match status" value="2"/>
</dbReference>
<dbReference type="SUPFAM" id="SSF54862">
    <property type="entry name" value="4Fe-4S ferredoxins"/>
    <property type="match status" value="1"/>
</dbReference>
<feature type="transmembrane region" description="Helical" evidence="7">
    <location>
        <begin position="435"/>
        <end position="457"/>
    </location>
</feature>
<sequence length="774" mass="85062">MAGLIARYTEWLHTRWPAGTVEKLPRMRADGGTNLPGVFISGDLTGIPLLKFSLDSGARVVRSIASDPGLRSEAQGKDTLDLVIIGAGVSGMAAAVEAQKQRLAFEVLEATEPLSTIVNFPKAKPIYTYPRSMKPAGDLQVSADVKEELVQELKDQTARAGITPMASRAERVERQGSTILVHLAGGGTLRARRVLIAIGRSGNFRKLGAPGEGLDKVYNRLHDPKDFSGKETLVVGGGDSAVETAIALAQCGAHVTLSYRKSELSRPKPELLEKLDRLRRDPKADVTIERPHSERVTTAAGPFVMKRDPEGSVALKLGTRVSEIRETEVVLTGAGGPEVIPNDVVFTMLGREAPLEFFRRSGLRIAGEMRTRQWIGMGLFLLFCAWLYNWKSGGSMAQLFQAHHWFPFNLPEILSRLGGTLAADARKPSTLVGTLAISASGPAFWYTLAYSTIIVLFGLKRIRRRGTPYVTVQTLTLMFVQVVPLFLLPEVILPQLNYHGLLPRGIADALFPVVDYGHGREFWRAYGLILAWPLNVYNIFTHDPLWWWIAIGILQTLVLIPLGIYFFGKGVYCGWICSCGALAETLGDTHRHKMPHGPLWNRMNMIGQGVLAIALALLVIRIVGWALPPGNRVDSAFDPLFKTPYKWGVDVFLAGVIGYGLYFWFSGRVWCRFLCPLAALMHIYARFSRFAIAADKKKCISCNVCTSVCHQGIDVMNFANKGIPMQDPECVRCSACVQSCPTGVLQFGQVDRKGATIKLDLLPASPVLMREGQV</sequence>
<feature type="domain" description="4Fe-4S ferredoxin-type" evidence="8">
    <location>
        <begin position="690"/>
        <end position="721"/>
    </location>
</feature>
<dbReference type="PRINTS" id="PR00368">
    <property type="entry name" value="FADPNR"/>
</dbReference>
<keyword evidence="3" id="KW-0479">Metal-binding</keyword>
<dbReference type="GO" id="GO:0046872">
    <property type="term" value="F:metal ion binding"/>
    <property type="evidence" value="ECO:0007669"/>
    <property type="project" value="UniProtKB-KW"/>
</dbReference>
<evidence type="ECO:0000256" key="2">
    <source>
        <dbReference type="ARBA" id="ARBA00022485"/>
    </source>
</evidence>
<gene>
    <name evidence="9" type="ORF">E6K74_10795</name>
</gene>
<keyword evidence="7" id="KW-1133">Transmembrane helix</keyword>
<comment type="caution">
    <text evidence="9">The sequence shown here is derived from an EMBL/GenBank/DDBJ whole genome shotgun (WGS) entry which is preliminary data.</text>
</comment>
<feature type="transmembrane region" description="Helical" evidence="7">
    <location>
        <begin position="545"/>
        <end position="567"/>
    </location>
</feature>
<evidence type="ECO:0000256" key="7">
    <source>
        <dbReference type="SAM" id="Phobius"/>
    </source>
</evidence>
<feature type="transmembrane region" description="Helical" evidence="7">
    <location>
        <begin position="469"/>
        <end position="488"/>
    </location>
</feature>
<keyword evidence="7" id="KW-0472">Membrane</keyword>
<keyword evidence="2" id="KW-0004">4Fe-4S</keyword>
<feature type="transmembrane region" description="Helical" evidence="7">
    <location>
        <begin position="374"/>
        <end position="390"/>
    </location>
</feature>
<organism evidence="9 10">
    <name type="scientific">Eiseniibacteriota bacterium</name>
    <dbReference type="NCBI Taxonomy" id="2212470"/>
    <lineage>
        <taxon>Bacteria</taxon>
        <taxon>Candidatus Eiseniibacteriota</taxon>
    </lineage>
</organism>
<feature type="transmembrane region" description="Helical" evidence="7">
    <location>
        <begin position="609"/>
        <end position="627"/>
    </location>
</feature>
<evidence type="ECO:0000256" key="3">
    <source>
        <dbReference type="ARBA" id="ARBA00022723"/>
    </source>
</evidence>
<dbReference type="Gene3D" id="3.50.50.60">
    <property type="entry name" value="FAD/NAD(P)-binding domain"/>
    <property type="match status" value="2"/>
</dbReference>
<dbReference type="InterPro" id="IPR017896">
    <property type="entry name" value="4Fe4S_Fe-S-bd"/>
</dbReference>
<keyword evidence="1" id="KW-0813">Transport</keyword>
<evidence type="ECO:0000256" key="6">
    <source>
        <dbReference type="ARBA" id="ARBA00023014"/>
    </source>
</evidence>
<evidence type="ECO:0000313" key="10">
    <source>
        <dbReference type="Proteomes" id="UP000319829"/>
    </source>
</evidence>
<keyword evidence="5" id="KW-0408">Iron</keyword>
<accession>A0A538SNV3</accession>
<dbReference type="PROSITE" id="PS00198">
    <property type="entry name" value="4FE4S_FER_1"/>
    <property type="match status" value="1"/>
</dbReference>
<dbReference type="AlphaFoldDB" id="A0A538SNV3"/>
<dbReference type="InterPro" id="IPR051684">
    <property type="entry name" value="Electron_Trans/Redox"/>
</dbReference>
<evidence type="ECO:0000256" key="4">
    <source>
        <dbReference type="ARBA" id="ARBA00022982"/>
    </source>
</evidence>
<evidence type="ECO:0000256" key="5">
    <source>
        <dbReference type="ARBA" id="ARBA00023004"/>
    </source>
</evidence>
<reference evidence="9 10" key="1">
    <citation type="journal article" date="2019" name="Nat. Microbiol.">
        <title>Mediterranean grassland soil C-N compound turnover is dependent on rainfall and depth, and is mediated by genomically divergent microorganisms.</title>
        <authorList>
            <person name="Diamond S."/>
            <person name="Andeer P.F."/>
            <person name="Li Z."/>
            <person name="Crits-Christoph A."/>
            <person name="Burstein D."/>
            <person name="Anantharaman K."/>
            <person name="Lane K.R."/>
            <person name="Thomas B.C."/>
            <person name="Pan C."/>
            <person name="Northen T.R."/>
            <person name="Banfield J.F."/>
        </authorList>
    </citation>
    <scope>NUCLEOTIDE SEQUENCE [LARGE SCALE GENOMIC DNA]</scope>
    <source>
        <strain evidence="9">WS_4</strain>
    </source>
</reference>
<protein>
    <submittedName>
        <fullName evidence="9">4Fe-4S binding protein</fullName>
    </submittedName>
</protein>
<dbReference type="PANTHER" id="PTHR30176">
    <property type="entry name" value="FERREDOXIN-TYPE PROTEIN NAPH"/>
    <property type="match status" value="1"/>
</dbReference>
<dbReference type="InterPro" id="IPR017900">
    <property type="entry name" value="4Fe4S_Fe_S_CS"/>
</dbReference>
<keyword evidence="7" id="KW-0812">Transmembrane</keyword>
<feature type="transmembrane region" description="Helical" evidence="7">
    <location>
        <begin position="647"/>
        <end position="665"/>
    </location>
</feature>
<keyword evidence="4" id="KW-0249">Electron transport</keyword>
<keyword evidence="6" id="KW-0411">Iron-sulfur</keyword>
<dbReference type="GO" id="GO:0005886">
    <property type="term" value="C:plasma membrane"/>
    <property type="evidence" value="ECO:0007669"/>
    <property type="project" value="TreeGrafter"/>
</dbReference>
<evidence type="ECO:0000259" key="8">
    <source>
        <dbReference type="PROSITE" id="PS51379"/>
    </source>
</evidence>
<dbReference type="EMBL" id="VBOU01000091">
    <property type="protein sequence ID" value="TMQ53058.1"/>
    <property type="molecule type" value="Genomic_DNA"/>
</dbReference>
<feature type="domain" description="4Fe-4S ferredoxin-type" evidence="8">
    <location>
        <begin position="722"/>
        <end position="750"/>
    </location>
</feature>
<dbReference type="Pfam" id="PF13738">
    <property type="entry name" value="Pyr_redox_3"/>
    <property type="match status" value="1"/>
</dbReference>
<proteinExistence type="predicted"/>
<name>A0A538SNV3_UNCEI</name>
<dbReference type="Proteomes" id="UP000319829">
    <property type="component" value="Unassembled WGS sequence"/>
</dbReference>
<dbReference type="PANTHER" id="PTHR30176:SF3">
    <property type="entry name" value="FERREDOXIN-TYPE PROTEIN NAPH"/>
    <property type="match status" value="1"/>
</dbReference>
<dbReference type="Pfam" id="PF13237">
    <property type="entry name" value="Fer4_10"/>
    <property type="match status" value="1"/>
</dbReference>
<dbReference type="SUPFAM" id="SSF51905">
    <property type="entry name" value="FAD/NAD(P)-binding domain"/>
    <property type="match status" value="1"/>
</dbReference>
<dbReference type="Pfam" id="PF12801">
    <property type="entry name" value="Fer4_5"/>
    <property type="match status" value="2"/>
</dbReference>
<dbReference type="PRINTS" id="PR00469">
    <property type="entry name" value="PNDRDTASEII"/>
</dbReference>
<dbReference type="GO" id="GO:0051539">
    <property type="term" value="F:4 iron, 4 sulfur cluster binding"/>
    <property type="evidence" value="ECO:0007669"/>
    <property type="project" value="UniProtKB-KW"/>
</dbReference>
<dbReference type="InterPro" id="IPR036188">
    <property type="entry name" value="FAD/NAD-bd_sf"/>
</dbReference>